<dbReference type="HOGENOM" id="CLU_126559_0_0_10"/>
<evidence type="ECO:0000313" key="2">
    <source>
        <dbReference type="EMBL" id="ADY53783.1"/>
    </source>
</evidence>
<dbReference type="STRING" id="762903.Pedsa_3248"/>
<gene>
    <name evidence="2" type="ordered locus">Pedsa_3248</name>
</gene>
<reference evidence="3" key="2">
    <citation type="submission" date="2011-02" db="EMBL/GenBank/DDBJ databases">
        <title>The complete genome of Pedobacter saltans DSM 12145.</title>
        <authorList>
            <consortium name="US DOE Joint Genome Institute (JGI-PGF)"/>
            <person name="Lucas S."/>
            <person name="Copeland A."/>
            <person name="Lapidus A."/>
            <person name="Bruce D."/>
            <person name="Goodwin L."/>
            <person name="Pitluck S."/>
            <person name="Kyrpides N."/>
            <person name="Mavromatis K."/>
            <person name="Pagani I."/>
            <person name="Ivanova N."/>
            <person name="Ovchinnikova G."/>
            <person name="Lu M."/>
            <person name="Detter J.C."/>
            <person name="Han C."/>
            <person name="Land M."/>
            <person name="Hauser L."/>
            <person name="Markowitz V."/>
            <person name="Cheng J.-F."/>
            <person name="Hugenholtz P."/>
            <person name="Woyke T."/>
            <person name="Wu D."/>
            <person name="Tindall B."/>
            <person name="Pomrenke H.G."/>
            <person name="Brambilla E."/>
            <person name="Klenk H.-P."/>
            <person name="Eisen J.A."/>
        </authorList>
    </citation>
    <scope>NUCLEOTIDE SEQUENCE [LARGE SCALE GENOMIC DNA]</scope>
    <source>
        <strain evidence="3">ATCC 51119 / DSM 12145 / JCM 21818 / LMG 10337 / NBRC 100064 / NCIMB 13643</strain>
    </source>
</reference>
<dbReference type="Proteomes" id="UP000000310">
    <property type="component" value="Chromosome"/>
</dbReference>
<feature type="transmembrane region" description="Helical" evidence="1">
    <location>
        <begin position="6"/>
        <end position="24"/>
    </location>
</feature>
<dbReference type="AlphaFoldDB" id="F0SBU2"/>
<reference evidence="2 3" key="1">
    <citation type="journal article" date="2011" name="Stand. Genomic Sci.">
        <title>Complete genome sequence of the gliding, heparinolytic Pedobacter saltans type strain (113).</title>
        <authorList>
            <person name="Liolios K."/>
            <person name="Sikorski J."/>
            <person name="Lu M."/>
            <person name="Nolan M."/>
            <person name="Lapidus A."/>
            <person name="Lucas S."/>
            <person name="Hammon N."/>
            <person name="Deshpande S."/>
            <person name="Cheng J.F."/>
            <person name="Tapia R."/>
            <person name="Han C."/>
            <person name="Goodwin L."/>
            <person name="Pitluck S."/>
            <person name="Huntemann M."/>
            <person name="Ivanova N."/>
            <person name="Pagani I."/>
            <person name="Mavromatis K."/>
            <person name="Ovchinikova G."/>
            <person name="Pati A."/>
            <person name="Chen A."/>
            <person name="Palaniappan K."/>
            <person name="Land M."/>
            <person name="Hauser L."/>
            <person name="Brambilla E.M."/>
            <person name="Kotsyurbenko O."/>
            <person name="Rohde M."/>
            <person name="Tindall B.J."/>
            <person name="Abt B."/>
            <person name="Goker M."/>
            <person name="Detter J.C."/>
            <person name="Woyke T."/>
            <person name="Bristow J."/>
            <person name="Eisen J.A."/>
            <person name="Markowitz V."/>
            <person name="Hugenholtz P."/>
            <person name="Klenk H.P."/>
            <person name="Kyrpides N.C."/>
        </authorList>
    </citation>
    <scope>NUCLEOTIDE SEQUENCE [LARGE SCALE GENOMIC DNA]</scope>
    <source>
        <strain evidence="3">ATCC 51119 / DSM 12145 / JCM 21818 / LMG 10337 / NBRC 100064 / NCIMB 13643</strain>
    </source>
</reference>
<dbReference type="RefSeq" id="WP_013634267.1">
    <property type="nucleotide sequence ID" value="NC_015177.1"/>
</dbReference>
<keyword evidence="3" id="KW-1185">Reference proteome</keyword>
<sequence length="215" mass="24380">MAKSNYLSVFLSVFIIWLCLYFYGGDIVSKGDPIVSQLSDHEYNSLLTIRTSNTENSKRVLLRQIYLAELGVRELSNRNDGERVETYLAYTGNKKGDAWCASFVCWVLGKAGVVNPRSAWSPALFLKDRVIWQPKNKRVAPQKGDVFAIWFVDKGRIAHCGFVDEWNDKLVVTVEGNTNEAGSRDGDGVYRKRRLINSIFAVANWVDRKEVLHGL</sequence>
<protein>
    <submittedName>
        <fullName evidence="2">Uncharacterized protein</fullName>
    </submittedName>
</protein>
<keyword evidence="1" id="KW-0812">Transmembrane</keyword>
<keyword evidence="1" id="KW-1133">Transmembrane helix</keyword>
<name>F0SBU2_PSESL</name>
<dbReference type="KEGG" id="psn:Pedsa_3248"/>
<organism evidence="2 3">
    <name type="scientific">Pseudopedobacter saltans (strain ATCC 51119 / DSM 12145 / JCM 21818 / CCUG 39354 / LMG 10337 / NBRC 100064 / NCIMB 13643)</name>
    <name type="common">Pedobacter saltans</name>
    <dbReference type="NCBI Taxonomy" id="762903"/>
    <lineage>
        <taxon>Bacteria</taxon>
        <taxon>Pseudomonadati</taxon>
        <taxon>Bacteroidota</taxon>
        <taxon>Sphingobacteriia</taxon>
        <taxon>Sphingobacteriales</taxon>
        <taxon>Sphingobacteriaceae</taxon>
        <taxon>Pseudopedobacter</taxon>
    </lineage>
</organism>
<evidence type="ECO:0000313" key="3">
    <source>
        <dbReference type="Proteomes" id="UP000000310"/>
    </source>
</evidence>
<dbReference type="OrthoDB" id="9813532at2"/>
<evidence type="ECO:0000256" key="1">
    <source>
        <dbReference type="SAM" id="Phobius"/>
    </source>
</evidence>
<accession>F0SBU2</accession>
<keyword evidence="1" id="KW-0472">Membrane</keyword>
<proteinExistence type="predicted"/>
<dbReference type="eggNOG" id="COG3409">
    <property type="taxonomic scope" value="Bacteria"/>
</dbReference>
<dbReference type="EMBL" id="CP002545">
    <property type="protein sequence ID" value="ADY53783.1"/>
    <property type="molecule type" value="Genomic_DNA"/>
</dbReference>